<dbReference type="InterPro" id="IPR049449">
    <property type="entry name" value="TesB_ACOT8-like_N"/>
</dbReference>
<dbReference type="Gene3D" id="2.40.160.210">
    <property type="entry name" value="Acyl-CoA thioesterase, double hotdog domain"/>
    <property type="match status" value="1"/>
</dbReference>
<dbReference type="PANTHER" id="PTHR11066:SF64">
    <property type="entry name" value="ACYL-COA THIOESTERASE (AFU_ORTHOLOGUE AFUA_1G12060)"/>
    <property type="match status" value="1"/>
</dbReference>
<dbReference type="AlphaFoldDB" id="A0A139HUF7"/>
<dbReference type="GO" id="GO:0009062">
    <property type="term" value="P:fatty acid catabolic process"/>
    <property type="evidence" value="ECO:0007669"/>
    <property type="project" value="TreeGrafter"/>
</dbReference>
<dbReference type="STRING" id="321146.A0A139HUF7"/>
<comment type="caution">
    <text evidence="5">The sequence shown here is derived from an EMBL/GenBank/DDBJ whole genome shotgun (WGS) entry which is preliminary data.</text>
</comment>
<gene>
    <name evidence="5" type="ORF">AC578_1437</name>
</gene>
<feature type="domain" description="Acyl-CoA thioesterase-like N-terminal HotDog" evidence="3">
    <location>
        <begin position="56"/>
        <end position="135"/>
    </location>
</feature>
<protein>
    <recommendedName>
        <fullName evidence="7">Thioesterase/thiol ester dehydrase-isomerase</fullName>
    </recommendedName>
</protein>
<evidence type="ECO:0000256" key="1">
    <source>
        <dbReference type="ARBA" id="ARBA00006538"/>
    </source>
</evidence>
<name>A0A139HUF7_9PEZI</name>
<dbReference type="GO" id="GO:0005782">
    <property type="term" value="C:peroxisomal matrix"/>
    <property type="evidence" value="ECO:0007669"/>
    <property type="project" value="UniProtKB-SubCell"/>
</dbReference>
<dbReference type="Proteomes" id="UP000070133">
    <property type="component" value="Unassembled WGS sequence"/>
</dbReference>
<reference evidence="5 6" key="1">
    <citation type="submission" date="2015-07" db="EMBL/GenBank/DDBJ databases">
        <title>Comparative genomics of the Sigatoka disease complex on banana suggests a link between parallel evolutionary changes in Pseudocercospora fijiensis and Pseudocercospora eumusae and increased virulence on the banana host.</title>
        <authorList>
            <person name="Chang T.-C."/>
            <person name="Salvucci A."/>
            <person name="Crous P.W."/>
            <person name="Stergiopoulos I."/>
        </authorList>
    </citation>
    <scope>NUCLEOTIDE SEQUENCE [LARGE SCALE GENOMIC DNA]</scope>
    <source>
        <strain evidence="5 6">CBS 114824</strain>
    </source>
</reference>
<organism evidence="5 6">
    <name type="scientific">Pseudocercospora eumusae</name>
    <dbReference type="NCBI Taxonomy" id="321146"/>
    <lineage>
        <taxon>Eukaryota</taxon>
        <taxon>Fungi</taxon>
        <taxon>Dikarya</taxon>
        <taxon>Ascomycota</taxon>
        <taxon>Pezizomycotina</taxon>
        <taxon>Dothideomycetes</taxon>
        <taxon>Dothideomycetidae</taxon>
        <taxon>Mycosphaerellales</taxon>
        <taxon>Mycosphaerellaceae</taxon>
        <taxon>Pseudocercospora</taxon>
    </lineage>
</organism>
<evidence type="ECO:0008006" key="7">
    <source>
        <dbReference type="Google" id="ProtNLM"/>
    </source>
</evidence>
<dbReference type="CDD" id="cd03444">
    <property type="entry name" value="Thioesterase_II_repeat1"/>
    <property type="match status" value="1"/>
</dbReference>
<evidence type="ECO:0000256" key="2">
    <source>
        <dbReference type="ARBA" id="ARBA00022801"/>
    </source>
</evidence>
<dbReference type="GO" id="GO:0006637">
    <property type="term" value="P:acyl-CoA metabolic process"/>
    <property type="evidence" value="ECO:0007669"/>
    <property type="project" value="InterPro"/>
</dbReference>
<dbReference type="CDD" id="cd03445">
    <property type="entry name" value="Thioesterase_II_repeat2"/>
    <property type="match status" value="1"/>
</dbReference>
<keyword evidence="6" id="KW-1185">Reference proteome</keyword>
<evidence type="ECO:0000259" key="4">
    <source>
        <dbReference type="Pfam" id="PF20789"/>
    </source>
</evidence>
<feature type="domain" description="Acyl-CoA thioesterase-like C-terminal" evidence="4">
    <location>
        <begin position="211"/>
        <end position="333"/>
    </location>
</feature>
<proteinExistence type="inferred from homology"/>
<dbReference type="InterPro" id="IPR049450">
    <property type="entry name" value="ACOT8-like_C"/>
</dbReference>
<evidence type="ECO:0000313" key="6">
    <source>
        <dbReference type="Proteomes" id="UP000070133"/>
    </source>
</evidence>
<dbReference type="PANTHER" id="PTHR11066">
    <property type="entry name" value="ACYL-COA THIOESTERASE"/>
    <property type="match status" value="1"/>
</dbReference>
<dbReference type="InterPro" id="IPR042171">
    <property type="entry name" value="Acyl-CoA_hotdog"/>
</dbReference>
<evidence type="ECO:0000313" key="5">
    <source>
        <dbReference type="EMBL" id="KXT06023.1"/>
    </source>
</evidence>
<sequence>MDMTGRGGRPTRKVPLPKHPGNTYLPFKDLIKLEKIDDRTFRSIALPFAPGGPLGVGRAYGAHVYMQACYAACQTVPTGFLIHHVSGNFILSGELNTPFIYKIHLIRNGRSYCTRIVTVTQSHPKEICFTCTISFKTPEPMQISAQEEPFNFSSSCIPPPSHLPESPSMDLPFYTHLLATGAIPNDPFPGLECRKLEINNPNALDRRQCIFYRPLGPLPPDDPNMHLCAHIYATDRNSLYMVARNFEVGDVFTSMSSLAHTVTIHGAMEALEFGSSSSSRTGSVLDGGDDGKGRWFCMEVRSDWIGYGRALYHARFWGEDGRHVMSAMQDGLIRFTKEREASDEERKFMDEQNLRLRDQLKRRKEEKL</sequence>
<dbReference type="InterPro" id="IPR029069">
    <property type="entry name" value="HotDog_dom_sf"/>
</dbReference>
<dbReference type="SUPFAM" id="SSF54637">
    <property type="entry name" value="Thioesterase/thiol ester dehydrase-isomerase"/>
    <property type="match status" value="2"/>
</dbReference>
<accession>A0A139HUF7</accession>
<comment type="similarity">
    <text evidence="1">Belongs to the C/M/P thioester hydrolase family.</text>
</comment>
<evidence type="ECO:0000259" key="3">
    <source>
        <dbReference type="Pfam" id="PF13622"/>
    </source>
</evidence>
<keyword evidence="2" id="KW-0378">Hydrolase</keyword>
<dbReference type="GO" id="GO:0047617">
    <property type="term" value="F:fatty acyl-CoA hydrolase activity"/>
    <property type="evidence" value="ECO:0007669"/>
    <property type="project" value="InterPro"/>
</dbReference>
<dbReference type="Pfam" id="PF13622">
    <property type="entry name" value="4HBT_3"/>
    <property type="match status" value="1"/>
</dbReference>
<dbReference type="OrthoDB" id="68328at2759"/>
<dbReference type="EMBL" id="LFZN01000008">
    <property type="protein sequence ID" value="KXT06023.1"/>
    <property type="molecule type" value="Genomic_DNA"/>
</dbReference>
<dbReference type="Pfam" id="PF20789">
    <property type="entry name" value="4HBT_3C"/>
    <property type="match status" value="1"/>
</dbReference>
<dbReference type="InterPro" id="IPR003703">
    <property type="entry name" value="Acyl_CoA_thio"/>
</dbReference>